<keyword evidence="2" id="KW-1185">Reference proteome</keyword>
<accession>A0ABY7JXA4</accession>
<name>A0ABY7JXA4_9ACTN</name>
<dbReference type="NCBIfam" id="NF033691">
    <property type="entry name" value="immunity_MafI"/>
    <property type="match status" value="1"/>
</dbReference>
<evidence type="ECO:0000313" key="2">
    <source>
        <dbReference type="Proteomes" id="UP001164693"/>
    </source>
</evidence>
<dbReference type="RefSeq" id="WP_269442234.1">
    <property type="nucleotide sequence ID" value="NZ_CP097463.1"/>
</dbReference>
<proteinExistence type="predicted"/>
<dbReference type="Proteomes" id="UP001164693">
    <property type="component" value="Chromosome"/>
</dbReference>
<evidence type="ECO:0000313" key="1">
    <source>
        <dbReference type="EMBL" id="WAX55711.1"/>
    </source>
</evidence>
<dbReference type="InterPro" id="IPR047880">
    <property type="entry name" value="MafI-like"/>
</dbReference>
<reference evidence="1" key="1">
    <citation type="submission" date="2022-05" db="EMBL/GenBank/DDBJ databases">
        <title>Jatrophihabitans sp. SB3-54 whole genome sequence.</title>
        <authorList>
            <person name="Suh M.K."/>
            <person name="Eom M.K."/>
            <person name="Kim J.S."/>
            <person name="Kim H.S."/>
            <person name="Do H.E."/>
            <person name="Shin Y.K."/>
            <person name="Lee J.-S."/>
        </authorList>
    </citation>
    <scope>NUCLEOTIDE SEQUENCE</scope>
    <source>
        <strain evidence="1">SB3-54</strain>
    </source>
</reference>
<organism evidence="1 2">
    <name type="scientific">Jatrophihabitans cynanchi</name>
    <dbReference type="NCBI Taxonomy" id="2944128"/>
    <lineage>
        <taxon>Bacteria</taxon>
        <taxon>Bacillati</taxon>
        <taxon>Actinomycetota</taxon>
        <taxon>Actinomycetes</taxon>
        <taxon>Jatrophihabitantales</taxon>
        <taxon>Jatrophihabitantaceae</taxon>
        <taxon>Jatrophihabitans</taxon>
    </lineage>
</organism>
<sequence>MDRADYEDIAGQLRGLLIRLDDRLSSKDAALIAEFIDVGEPGLALEWMADQLSEYDQPLASDERVDMLALVERMQMKDRASRALASCPET</sequence>
<dbReference type="EMBL" id="CP097463">
    <property type="protein sequence ID" value="WAX55711.1"/>
    <property type="molecule type" value="Genomic_DNA"/>
</dbReference>
<gene>
    <name evidence="1" type="ORF">M6B22_14340</name>
</gene>
<protein>
    <submittedName>
        <fullName evidence="1">MafI family immunity protein</fullName>
    </submittedName>
</protein>